<dbReference type="PROSITE" id="PS51219">
    <property type="entry name" value="DPCK"/>
    <property type="match status" value="1"/>
</dbReference>
<dbReference type="Gene3D" id="3.40.50.300">
    <property type="entry name" value="P-loop containing nucleotide triphosphate hydrolases"/>
    <property type="match status" value="1"/>
</dbReference>
<dbReference type="Proteomes" id="UP000267137">
    <property type="component" value="Unassembled WGS sequence"/>
</dbReference>
<protein>
    <recommendedName>
        <fullName evidence="8 9">Dephospho-CoA kinase</fullName>
        <ecNumber evidence="8 9">2.7.1.24</ecNumber>
    </recommendedName>
    <alternativeName>
        <fullName evidence="8">Dephosphocoenzyme A kinase</fullName>
    </alternativeName>
</protein>
<dbReference type="PANTHER" id="PTHR10695:SF46">
    <property type="entry name" value="BIFUNCTIONAL COENZYME A SYNTHASE-RELATED"/>
    <property type="match status" value="1"/>
</dbReference>
<comment type="similarity">
    <text evidence="1 8">Belongs to the CoaE family.</text>
</comment>
<dbReference type="InterPro" id="IPR001977">
    <property type="entry name" value="Depp_CoAkinase"/>
</dbReference>
<evidence type="ECO:0000256" key="3">
    <source>
        <dbReference type="ARBA" id="ARBA00022679"/>
    </source>
</evidence>
<keyword evidence="5 8" id="KW-0418">Kinase</keyword>
<dbReference type="SUPFAM" id="SSF52540">
    <property type="entry name" value="P-loop containing nucleoside triphosphate hydrolases"/>
    <property type="match status" value="1"/>
</dbReference>
<comment type="subcellular location">
    <subcellularLocation>
        <location evidence="8">Cytoplasm</location>
    </subcellularLocation>
</comment>
<dbReference type="GO" id="GO:0005737">
    <property type="term" value="C:cytoplasm"/>
    <property type="evidence" value="ECO:0007669"/>
    <property type="project" value="UniProtKB-SubCell"/>
</dbReference>
<dbReference type="AlphaFoldDB" id="A0AAE8KCA1"/>
<evidence type="ECO:0000256" key="4">
    <source>
        <dbReference type="ARBA" id="ARBA00022741"/>
    </source>
</evidence>
<reference evidence="10 11" key="1">
    <citation type="submission" date="2018-11" db="EMBL/GenBank/DDBJ databases">
        <title>Species Designations Belie Phenotypic and Genotypic Heterogeneity in Oral Streptococci.</title>
        <authorList>
            <person name="Velsko I."/>
        </authorList>
    </citation>
    <scope>NUCLEOTIDE SEQUENCE [LARGE SCALE GENOMIC DNA]</scope>
    <source>
        <strain evidence="10 11">KLC02</strain>
    </source>
</reference>
<dbReference type="OMA" id="CQMDIEQ"/>
<evidence type="ECO:0000256" key="8">
    <source>
        <dbReference type="HAMAP-Rule" id="MF_00376"/>
    </source>
</evidence>
<comment type="catalytic activity">
    <reaction evidence="8">
        <text>3'-dephospho-CoA + ATP = ADP + CoA + H(+)</text>
        <dbReference type="Rhea" id="RHEA:18245"/>
        <dbReference type="ChEBI" id="CHEBI:15378"/>
        <dbReference type="ChEBI" id="CHEBI:30616"/>
        <dbReference type="ChEBI" id="CHEBI:57287"/>
        <dbReference type="ChEBI" id="CHEBI:57328"/>
        <dbReference type="ChEBI" id="CHEBI:456216"/>
        <dbReference type="EC" id="2.7.1.24"/>
    </reaction>
</comment>
<keyword evidence="4 8" id="KW-0547">Nucleotide-binding</keyword>
<keyword evidence="6 8" id="KW-0067">ATP-binding</keyword>
<dbReference type="GO" id="GO:0004140">
    <property type="term" value="F:dephospho-CoA kinase activity"/>
    <property type="evidence" value="ECO:0007669"/>
    <property type="project" value="UniProtKB-UniRule"/>
</dbReference>
<dbReference type="Pfam" id="PF01121">
    <property type="entry name" value="CoaE"/>
    <property type="match status" value="1"/>
</dbReference>
<keyword evidence="3 8" id="KW-0808">Transferase</keyword>
<gene>
    <name evidence="8 10" type="primary">coaE</name>
    <name evidence="10" type="ORF">D8827_01350</name>
</gene>
<feature type="binding site" evidence="8">
    <location>
        <begin position="12"/>
        <end position="17"/>
    </location>
    <ligand>
        <name>ATP</name>
        <dbReference type="ChEBI" id="CHEBI:30616"/>
    </ligand>
</feature>
<dbReference type="GO" id="GO:0015937">
    <property type="term" value="P:coenzyme A biosynthetic process"/>
    <property type="evidence" value="ECO:0007669"/>
    <property type="project" value="UniProtKB-UniRule"/>
</dbReference>
<dbReference type="EC" id="2.7.1.24" evidence="8 9"/>
<dbReference type="NCBIfam" id="TIGR00152">
    <property type="entry name" value="dephospho-CoA kinase"/>
    <property type="match status" value="1"/>
</dbReference>
<dbReference type="FunFam" id="3.40.50.300:FF:000991">
    <property type="entry name" value="Dephospho-CoA kinase"/>
    <property type="match status" value="1"/>
</dbReference>
<name>A0AAE8KCA1_STRIT</name>
<dbReference type="RefSeq" id="WP_003076720.1">
    <property type="nucleotide sequence ID" value="NZ_BHYP01000001.1"/>
</dbReference>
<evidence type="ECO:0000256" key="9">
    <source>
        <dbReference type="NCBIfam" id="TIGR00152"/>
    </source>
</evidence>
<evidence type="ECO:0000256" key="7">
    <source>
        <dbReference type="ARBA" id="ARBA00022993"/>
    </source>
</evidence>
<evidence type="ECO:0000256" key="5">
    <source>
        <dbReference type="ARBA" id="ARBA00022777"/>
    </source>
</evidence>
<keyword evidence="2 8" id="KW-0963">Cytoplasm</keyword>
<evidence type="ECO:0000256" key="1">
    <source>
        <dbReference type="ARBA" id="ARBA00009018"/>
    </source>
</evidence>
<dbReference type="HAMAP" id="MF_00376">
    <property type="entry name" value="Dephospho_CoA_kinase"/>
    <property type="match status" value="1"/>
</dbReference>
<sequence>MAKIIGITGGIASGKSVVTDFLRSQGYQVIDADQVVHELQKPGGQLYQVLLSEFGTEILLADGQLDRKKLGTLLFSRPNLLEKSSRLQNDIIREELAVKRNQLAATEELFFMDIPLLFEQEYEDWFDQVWLVDVSKDTQLERLMTRNNLSQEEAQRRIAAQLSLAEKRQRAEIVIDNNGALLATLKQVQAFLDKERR</sequence>
<comment type="pathway">
    <text evidence="8">Cofactor biosynthesis; coenzyme A biosynthesis; CoA from (R)-pantothenate: step 5/5.</text>
</comment>
<comment type="function">
    <text evidence="8">Catalyzes the phosphorylation of the 3'-hydroxyl group of dephosphocoenzyme A to form coenzyme A.</text>
</comment>
<evidence type="ECO:0000256" key="2">
    <source>
        <dbReference type="ARBA" id="ARBA00022490"/>
    </source>
</evidence>
<dbReference type="EMBL" id="RJOO01000001">
    <property type="protein sequence ID" value="RSJ24417.1"/>
    <property type="molecule type" value="Genomic_DNA"/>
</dbReference>
<dbReference type="InterPro" id="IPR027417">
    <property type="entry name" value="P-loop_NTPase"/>
</dbReference>
<dbReference type="PANTHER" id="PTHR10695">
    <property type="entry name" value="DEPHOSPHO-COA KINASE-RELATED"/>
    <property type="match status" value="1"/>
</dbReference>
<evidence type="ECO:0000313" key="11">
    <source>
        <dbReference type="Proteomes" id="UP000267137"/>
    </source>
</evidence>
<keyword evidence="7 8" id="KW-0173">Coenzyme A biosynthesis</keyword>
<comment type="caution">
    <text evidence="10">The sequence shown here is derived from an EMBL/GenBank/DDBJ whole genome shotgun (WGS) entry which is preliminary data.</text>
</comment>
<evidence type="ECO:0000313" key="10">
    <source>
        <dbReference type="EMBL" id="RSJ24417.1"/>
    </source>
</evidence>
<dbReference type="GeneID" id="57844833"/>
<evidence type="ECO:0000256" key="6">
    <source>
        <dbReference type="ARBA" id="ARBA00022840"/>
    </source>
</evidence>
<dbReference type="CDD" id="cd02022">
    <property type="entry name" value="DPCK"/>
    <property type="match status" value="1"/>
</dbReference>
<dbReference type="GO" id="GO:0005524">
    <property type="term" value="F:ATP binding"/>
    <property type="evidence" value="ECO:0007669"/>
    <property type="project" value="UniProtKB-UniRule"/>
</dbReference>
<proteinExistence type="inferred from homology"/>
<accession>A0AAE8KCA1</accession>
<organism evidence="10 11">
    <name type="scientific">Streptococcus intermedius</name>
    <dbReference type="NCBI Taxonomy" id="1338"/>
    <lineage>
        <taxon>Bacteria</taxon>
        <taxon>Bacillati</taxon>
        <taxon>Bacillota</taxon>
        <taxon>Bacilli</taxon>
        <taxon>Lactobacillales</taxon>
        <taxon>Streptococcaceae</taxon>
        <taxon>Streptococcus</taxon>
        <taxon>Streptococcus anginosus group</taxon>
    </lineage>
</organism>